<dbReference type="PROSITE" id="PS50850">
    <property type="entry name" value="MFS"/>
    <property type="match status" value="1"/>
</dbReference>
<dbReference type="InterPro" id="IPR020846">
    <property type="entry name" value="MFS_dom"/>
</dbReference>
<feature type="transmembrane region" description="Helical" evidence="4">
    <location>
        <begin position="253"/>
        <end position="272"/>
    </location>
</feature>
<sequence>MKMHEDGQWKDEPRIGFLLLLLIGLNLRPFLTSLGPVLDKVRLDTGVNYGTAAFITSLPFLLMGGLAFASVILIRHCGERSALMAALTLLGVGCGARLWIEGGGSLVLSAGLAGSGVAVIQALLPGVAKRWFPHRINLAMGLYSAALVGGGALGAIVSPWVSEQLDSWRWGLALWSLPAFMVLLLWYWLAPSPPTPVSNDACSPGLTPFLLNRRAWLLALYFGLANSGYSSLVAWLPSFYREYGFGSQSTGNLLAWMALFQAAAALLMPCLARKSKDRRPVLYLALLLQLAGFIGFALLPGSYPWLWVALAGSGLGGFFSLSLILSLDHLHQAQAAGTLAAFVQGVGFIIAATAPWLLGAWLDLGGNFVSGWWVHGGVACSMLFLSRIFDPDGYRHAMGNLQPRLRTAAHPERL</sequence>
<dbReference type="PANTHER" id="PTHR23523:SF1">
    <property type="entry name" value="CYANATE TRANSPORT PROTEIN CYNX"/>
    <property type="match status" value="1"/>
</dbReference>
<evidence type="ECO:0000259" key="5">
    <source>
        <dbReference type="PROSITE" id="PS50850"/>
    </source>
</evidence>
<dbReference type="InterPro" id="IPR052524">
    <property type="entry name" value="MFS_Cyanate_Porter"/>
</dbReference>
<keyword evidence="2 4" id="KW-1133">Transmembrane helix</keyword>
<feature type="transmembrane region" description="Helical" evidence="4">
    <location>
        <begin position="51"/>
        <end position="74"/>
    </location>
</feature>
<feature type="transmembrane region" description="Helical" evidence="4">
    <location>
        <begin position="12"/>
        <end position="31"/>
    </location>
</feature>
<evidence type="ECO:0000313" key="6">
    <source>
        <dbReference type="EMBL" id="GAA3544440.1"/>
    </source>
</evidence>
<evidence type="ECO:0000313" key="7">
    <source>
        <dbReference type="Proteomes" id="UP001500795"/>
    </source>
</evidence>
<feature type="transmembrane region" description="Helical" evidence="4">
    <location>
        <begin position="281"/>
        <end position="299"/>
    </location>
</feature>
<dbReference type="RefSeq" id="WP_344958617.1">
    <property type="nucleotide sequence ID" value="NZ_BAABCX010000003.1"/>
</dbReference>
<feature type="transmembrane region" description="Helical" evidence="4">
    <location>
        <begin position="167"/>
        <end position="189"/>
    </location>
</feature>
<gene>
    <name evidence="6" type="ORF">GCM10022394_25590</name>
</gene>
<dbReference type="Gene3D" id="1.20.1250.20">
    <property type="entry name" value="MFS general substrate transporter like domains"/>
    <property type="match status" value="2"/>
</dbReference>
<feature type="domain" description="Major facilitator superfamily (MFS) profile" evidence="5">
    <location>
        <begin position="12"/>
        <end position="394"/>
    </location>
</feature>
<evidence type="ECO:0000256" key="4">
    <source>
        <dbReference type="SAM" id="Phobius"/>
    </source>
</evidence>
<dbReference type="InterPro" id="IPR036259">
    <property type="entry name" value="MFS_trans_sf"/>
</dbReference>
<evidence type="ECO:0000256" key="2">
    <source>
        <dbReference type="ARBA" id="ARBA00022989"/>
    </source>
</evidence>
<dbReference type="PANTHER" id="PTHR23523">
    <property type="match status" value="1"/>
</dbReference>
<keyword evidence="7" id="KW-1185">Reference proteome</keyword>
<feature type="transmembrane region" description="Helical" evidence="4">
    <location>
        <begin position="215"/>
        <end position="233"/>
    </location>
</feature>
<proteinExistence type="predicted"/>
<organism evidence="6 7">
    <name type="scientific">Zobellella aerophila</name>
    <dbReference type="NCBI Taxonomy" id="870480"/>
    <lineage>
        <taxon>Bacteria</taxon>
        <taxon>Pseudomonadati</taxon>
        <taxon>Pseudomonadota</taxon>
        <taxon>Gammaproteobacteria</taxon>
        <taxon>Aeromonadales</taxon>
        <taxon>Aeromonadaceae</taxon>
        <taxon>Zobellella</taxon>
    </lineage>
</organism>
<evidence type="ECO:0000256" key="1">
    <source>
        <dbReference type="ARBA" id="ARBA00022692"/>
    </source>
</evidence>
<name>A0ABP6W100_9GAMM</name>
<feature type="transmembrane region" description="Helical" evidence="4">
    <location>
        <begin position="140"/>
        <end position="161"/>
    </location>
</feature>
<accession>A0ABP6W100</accession>
<dbReference type="EMBL" id="BAABCX010000003">
    <property type="protein sequence ID" value="GAA3544440.1"/>
    <property type="molecule type" value="Genomic_DNA"/>
</dbReference>
<feature type="transmembrane region" description="Helical" evidence="4">
    <location>
        <begin position="339"/>
        <end position="358"/>
    </location>
</feature>
<dbReference type="Pfam" id="PF07690">
    <property type="entry name" value="MFS_1"/>
    <property type="match status" value="1"/>
</dbReference>
<keyword evidence="1 4" id="KW-0812">Transmembrane</keyword>
<dbReference type="Proteomes" id="UP001500795">
    <property type="component" value="Unassembled WGS sequence"/>
</dbReference>
<keyword evidence="3 4" id="KW-0472">Membrane</keyword>
<reference evidence="7" key="1">
    <citation type="journal article" date="2019" name="Int. J. Syst. Evol. Microbiol.">
        <title>The Global Catalogue of Microorganisms (GCM) 10K type strain sequencing project: providing services to taxonomists for standard genome sequencing and annotation.</title>
        <authorList>
            <consortium name="The Broad Institute Genomics Platform"/>
            <consortium name="The Broad Institute Genome Sequencing Center for Infectious Disease"/>
            <person name="Wu L."/>
            <person name="Ma J."/>
        </authorList>
    </citation>
    <scope>NUCLEOTIDE SEQUENCE [LARGE SCALE GENOMIC DNA]</scope>
    <source>
        <strain evidence="7">JCM 17110</strain>
    </source>
</reference>
<dbReference type="NCBIfam" id="NF007256">
    <property type="entry name" value="PRK09705.1"/>
    <property type="match status" value="1"/>
</dbReference>
<feature type="transmembrane region" description="Helical" evidence="4">
    <location>
        <begin position="106"/>
        <end position="128"/>
    </location>
</feature>
<feature type="transmembrane region" description="Helical" evidence="4">
    <location>
        <begin position="370"/>
        <end position="389"/>
    </location>
</feature>
<protein>
    <submittedName>
        <fullName evidence="6">CynX/NimT family MFS transporter</fullName>
    </submittedName>
</protein>
<dbReference type="SUPFAM" id="SSF103473">
    <property type="entry name" value="MFS general substrate transporter"/>
    <property type="match status" value="1"/>
</dbReference>
<feature type="transmembrane region" description="Helical" evidence="4">
    <location>
        <begin position="305"/>
        <end position="327"/>
    </location>
</feature>
<evidence type="ECO:0000256" key="3">
    <source>
        <dbReference type="ARBA" id="ARBA00023136"/>
    </source>
</evidence>
<comment type="caution">
    <text evidence="6">The sequence shown here is derived from an EMBL/GenBank/DDBJ whole genome shotgun (WGS) entry which is preliminary data.</text>
</comment>
<dbReference type="InterPro" id="IPR011701">
    <property type="entry name" value="MFS"/>
</dbReference>
<feature type="transmembrane region" description="Helical" evidence="4">
    <location>
        <begin position="81"/>
        <end position="100"/>
    </location>
</feature>